<evidence type="ECO:0000313" key="2">
    <source>
        <dbReference type="EMBL" id="ORZ07322.1"/>
    </source>
</evidence>
<gene>
    <name evidence="2" type="ORF">BCR42DRAFT_495912</name>
</gene>
<keyword evidence="3" id="KW-1185">Reference proteome</keyword>
<reference evidence="2 3" key="1">
    <citation type="submission" date="2016-07" db="EMBL/GenBank/DDBJ databases">
        <title>Pervasive Adenine N6-methylation of Active Genes in Fungi.</title>
        <authorList>
            <consortium name="DOE Joint Genome Institute"/>
            <person name="Mondo S.J."/>
            <person name="Dannebaum R.O."/>
            <person name="Kuo R.C."/>
            <person name="Labutti K."/>
            <person name="Haridas S."/>
            <person name="Kuo A."/>
            <person name="Salamov A."/>
            <person name="Ahrendt S.R."/>
            <person name="Lipzen A."/>
            <person name="Sullivan W."/>
            <person name="Andreopoulos W.B."/>
            <person name="Clum A."/>
            <person name="Lindquist E."/>
            <person name="Daum C."/>
            <person name="Ramamoorthy G.K."/>
            <person name="Gryganskyi A."/>
            <person name="Culley D."/>
            <person name="Magnuson J.K."/>
            <person name="James T.Y."/>
            <person name="O'Malley M.A."/>
            <person name="Stajich J.E."/>
            <person name="Spatafora J.W."/>
            <person name="Visel A."/>
            <person name="Grigoriev I.V."/>
        </authorList>
    </citation>
    <scope>NUCLEOTIDE SEQUENCE [LARGE SCALE GENOMIC DNA]</scope>
    <source>
        <strain evidence="2 3">NRRL 1336</strain>
    </source>
</reference>
<dbReference type="EMBL" id="MCGE01000035">
    <property type="protein sequence ID" value="ORZ07322.1"/>
    <property type="molecule type" value="Genomic_DNA"/>
</dbReference>
<dbReference type="Gene3D" id="3.80.10.10">
    <property type="entry name" value="Ribonuclease Inhibitor"/>
    <property type="match status" value="1"/>
</dbReference>
<dbReference type="AlphaFoldDB" id="A0A1X2I1N4"/>
<feature type="compositionally biased region" description="Basic and acidic residues" evidence="1">
    <location>
        <begin position="67"/>
        <end position="76"/>
    </location>
</feature>
<evidence type="ECO:0000313" key="3">
    <source>
        <dbReference type="Proteomes" id="UP000193560"/>
    </source>
</evidence>
<feature type="region of interest" description="Disordered" evidence="1">
    <location>
        <begin position="65"/>
        <end position="94"/>
    </location>
</feature>
<comment type="caution">
    <text evidence="2">The sequence shown here is derived from an EMBL/GenBank/DDBJ whole genome shotgun (WGS) entry which is preliminary data.</text>
</comment>
<sequence>MESSDVMRSMGVLTRAALTAWMTIRPNDDGGEDEDGVKVMCPVCVPELIIHFGIQSLGENMLTTRKSTKESQRYSHSDQPSSSSKSPNNEWQHRTGRISGIQYVSDDNEYGDSHFTRGDTEKMERYDEKIIHHERSTIQVIPDGTVTTIPHARHLPNEILACIIDHVAEQPNSHDYKYDGRWFKEQNELYTFTLVNKQFYSVANHLLWQKPVLKVGRRHMLRLLDCLAAAKQPMGQYIRRLVLKNTTCDDTQLLLLMTHISHLETLSIENVDFTDKFSPITSRSLERLPRHCPRLSTLQLINIQTSIDTSRAIVHYCHHLTELTMNCGYALMTSANIFQRNIKKMDSTMVLWPHLRKLRLEDAIDIDSPTFVYFIETHPHLQLIHLEDALLMDASLDAMTVFLPNLRQLFLGDASEISSGGVRRLIQKCQELVLVQLRQCQFVISDLLETHDDDGDDLYLNENDITKIRGAQKTGNVH</sequence>
<dbReference type="STRING" id="90262.A0A1X2I1N4"/>
<dbReference type="SUPFAM" id="SSF52047">
    <property type="entry name" value="RNI-like"/>
    <property type="match status" value="1"/>
</dbReference>
<evidence type="ECO:0000256" key="1">
    <source>
        <dbReference type="SAM" id="MobiDB-lite"/>
    </source>
</evidence>
<feature type="compositionally biased region" description="Low complexity" evidence="1">
    <location>
        <begin position="77"/>
        <end position="86"/>
    </location>
</feature>
<protein>
    <submittedName>
        <fullName evidence="2">Uncharacterized protein</fullName>
    </submittedName>
</protein>
<dbReference type="Proteomes" id="UP000193560">
    <property type="component" value="Unassembled WGS sequence"/>
</dbReference>
<dbReference type="InterPro" id="IPR032675">
    <property type="entry name" value="LRR_dom_sf"/>
</dbReference>
<proteinExistence type="predicted"/>
<name>A0A1X2I1N4_9FUNG</name>
<organism evidence="2 3">
    <name type="scientific">Absidia repens</name>
    <dbReference type="NCBI Taxonomy" id="90262"/>
    <lineage>
        <taxon>Eukaryota</taxon>
        <taxon>Fungi</taxon>
        <taxon>Fungi incertae sedis</taxon>
        <taxon>Mucoromycota</taxon>
        <taxon>Mucoromycotina</taxon>
        <taxon>Mucoromycetes</taxon>
        <taxon>Mucorales</taxon>
        <taxon>Cunninghamellaceae</taxon>
        <taxon>Absidia</taxon>
    </lineage>
</organism>
<accession>A0A1X2I1N4</accession>
<dbReference type="OrthoDB" id="10257471at2759"/>